<feature type="compositionally biased region" description="Polar residues" evidence="13">
    <location>
        <begin position="555"/>
        <end position="565"/>
    </location>
</feature>
<comment type="similarity">
    <text evidence="12">Belongs to the protein kinase superfamily. Ser/Thr protein kinase family. Aurora subfamily.</text>
</comment>
<dbReference type="EMBL" id="GG662264">
    <property type="protein sequence ID" value="EAS06666.1"/>
    <property type="molecule type" value="Genomic_DNA"/>
</dbReference>
<feature type="binding site" evidence="9">
    <location>
        <begin position="1180"/>
        <end position="1182"/>
    </location>
    <ligand>
        <name>ATP</name>
        <dbReference type="ChEBI" id="CHEBI:30616"/>
    </ligand>
</feature>
<evidence type="ECO:0000256" key="5">
    <source>
        <dbReference type="ARBA" id="ARBA00022840"/>
    </source>
</evidence>
<dbReference type="InParanoid" id="Q24FU4"/>
<dbReference type="PANTHER" id="PTHR24350">
    <property type="entry name" value="SERINE/THREONINE-PROTEIN KINASE IAL-RELATED"/>
    <property type="match status" value="1"/>
</dbReference>
<proteinExistence type="inferred from homology"/>
<evidence type="ECO:0000256" key="10">
    <source>
        <dbReference type="PIRSR" id="PIRSR630616-3"/>
    </source>
</evidence>
<feature type="region of interest" description="Disordered" evidence="13">
    <location>
        <begin position="459"/>
        <end position="478"/>
    </location>
</feature>
<keyword evidence="5 9" id="KW-0067">ATP-binding</keyword>
<feature type="region of interest" description="Disordered" evidence="13">
    <location>
        <begin position="781"/>
        <end position="808"/>
    </location>
</feature>
<dbReference type="GeneID" id="7832896"/>
<accession>Q24FU4</accession>
<dbReference type="PROSITE" id="PS50011">
    <property type="entry name" value="PROTEIN_KINASE_DOM"/>
    <property type="match status" value="1"/>
</dbReference>
<feature type="compositionally biased region" description="Basic and acidic residues" evidence="13">
    <location>
        <begin position="566"/>
        <end position="597"/>
    </location>
</feature>
<dbReference type="InterPro" id="IPR008271">
    <property type="entry name" value="Ser/Thr_kinase_AS"/>
</dbReference>
<dbReference type="CDD" id="cd14007">
    <property type="entry name" value="STKc_Aurora"/>
    <property type="match status" value="1"/>
</dbReference>
<feature type="region of interest" description="Disordered" evidence="13">
    <location>
        <begin position="934"/>
        <end position="956"/>
    </location>
</feature>
<evidence type="ECO:0000256" key="9">
    <source>
        <dbReference type="PIRSR" id="PIRSR630616-2"/>
    </source>
</evidence>
<organism evidence="15 16">
    <name type="scientific">Tetrahymena thermophila (strain SB210)</name>
    <dbReference type="NCBI Taxonomy" id="312017"/>
    <lineage>
        <taxon>Eukaryota</taxon>
        <taxon>Sar</taxon>
        <taxon>Alveolata</taxon>
        <taxon>Ciliophora</taxon>
        <taxon>Intramacronucleata</taxon>
        <taxon>Oligohymenophorea</taxon>
        <taxon>Hymenostomatida</taxon>
        <taxon>Tetrahymenina</taxon>
        <taxon>Tetrahymenidae</taxon>
        <taxon>Tetrahymena</taxon>
    </lineage>
</organism>
<gene>
    <name evidence="15" type="ORF">TTHERM_00941510</name>
</gene>
<feature type="binding site" evidence="9">
    <location>
        <position position="1244"/>
    </location>
    <ligand>
        <name>ATP</name>
        <dbReference type="ChEBI" id="CHEBI:30616"/>
    </ligand>
</feature>
<comment type="catalytic activity">
    <reaction evidence="6 12">
        <text>L-threonyl-[protein] + ATP = O-phospho-L-threonyl-[protein] + ADP + H(+)</text>
        <dbReference type="Rhea" id="RHEA:46608"/>
        <dbReference type="Rhea" id="RHEA-COMP:11060"/>
        <dbReference type="Rhea" id="RHEA-COMP:11605"/>
        <dbReference type="ChEBI" id="CHEBI:15378"/>
        <dbReference type="ChEBI" id="CHEBI:30013"/>
        <dbReference type="ChEBI" id="CHEBI:30616"/>
        <dbReference type="ChEBI" id="CHEBI:61977"/>
        <dbReference type="ChEBI" id="CHEBI:456216"/>
        <dbReference type="EC" id="2.7.11.1"/>
    </reaction>
</comment>
<evidence type="ECO:0000256" key="4">
    <source>
        <dbReference type="ARBA" id="ARBA00022777"/>
    </source>
</evidence>
<dbReference type="GO" id="GO:0005524">
    <property type="term" value="F:ATP binding"/>
    <property type="evidence" value="ECO:0007669"/>
    <property type="project" value="UniProtKB-UniRule"/>
</dbReference>
<feature type="binding site" evidence="9">
    <location>
        <position position="1112"/>
    </location>
    <ligand>
        <name>ATP</name>
        <dbReference type="ChEBI" id="CHEBI:30616"/>
    </ligand>
</feature>
<feature type="binding site" evidence="9 11">
    <location>
        <position position="1131"/>
    </location>
    <ligand>
        <name>ATP</name>
        <dbReference type="ChEBI" id="CHEBI:30616"/>
    </ligand>
</feature>
<feature type="region of interest" description="Disordered" evidence="13">
    <location>
        <begin position="149"/>
        <end position="179"/>
    </location>
</feature>
<dbReference type="FunFam" id="1.10.510.10:FF:000235">
    <property type="entry name" value="Serine/threonine-protein kinase ark1"/>
    <property type="match status" value="1"/>
</dbReference>
<sequence>MQPSNNLTYVPYYQPLSSPKLPFQQGQLQQTHQFNLSKPTNTLSGQTSIGQTVFTSTTNVTTVFPTVNTLNYSNMPFQNSNALIHQKTGNITSSSAGNTNYLKSPILNSAQITATSSTAGSLQNSNLVNSIAFNEFQNNQNIQAQNQMLNSRNTRSPTSKGAGPLPALRSSSSKHSNEIQNDKQFDIKAYINKQSFAGSATFDSKPIFFSSLTNSFQPPSINNIPTSSNNITTTTNIQKQNNQNNNFEIQIINRNGFFEVNCESIHQQSQEILSKLKNKQLSLQTVKQLISEVKSLETKYSELYNKLCSNYEEVLMGKQIPQNKLTPTLGDIPQASNNNIQVEIEQSPSITITPIETENKILKINKIPQNLKFLGEYDPTITQPHTTTAAFTLKEDKKIPVIKSSNDVAIVLNEIKCDSRIQTTGNYEKIFKTETDEDPSDQYTKEEIKQRFLAINDNDTPQLLGIPGDGKKKISNSPKKYSFDVSNFPNDYQSSDEIERLIQQYRQNGMSKSANHEEQKQNQGNEGQKKPNTRGNSASYIKQESSEVQEENQDSKNTLKVVQNQQEKRKLSDIEETSRDNTAKKETVTKVESEKQQSQETQQQISSTTATAGSSSPGTNKSSKKSTTQDLLERVNNVLQRSDLFLMKHSDKKLKKGQSKNFNNVTADDAATSIQKLDQQQMQKEYDQSSEIKAIMDQIKRKSDYALNDNAQTGNQEKEVRQNLIIKFSEQSPKNQDNVLNSNKNRENRSISDYSAEKKKEQTRTSIQNLAELIKKSAENTPQSNQAVHGSAVNSEQNNLNSPQTVTSCQPISHEANQGKSTFSKFVHYTQNATQFGSFAFSSPKNTLGINELLNKYSSSVNNSPKTTVLQDKVDVVAEDNLNQEQVSSNQNSKVPSLVQSPQVLISFVSQASPAINLSESAASCKKEEKVESAINSQKNSQLKSQLSDSQSPAVNIHDSEKTTAFSPRNFQTHNNTTTQKTAQTEQIQIQDKGTSSQQLEIKQENLSSFARNIGQSGVFSPSSFSSNKSVAVQIIANNTEATQNQEEQPTIHPFLKQAVSQEPQSEKQNHENIKKELQESQNIQVELYEEIDPFTYSIENFKVGKKLGHGKFADVYVAVDKHTGFRVALKQIRKETIKEFNLYQDILNEIKVQGILSHPNIIKLYGFFIDNDSIYLIQELAIGKELFTELKSTIYKKFTENITAFYVRQVIEALIYMHSKNVVHRDLKPENIMVHNGLLKICDFGYAAIVQKNKMRSTFCGTLDYVSPEMVQGKSYDFSVDVWSVGILTYELLIGHAPFAAKSHDATFDQILNGELRFSGPISFEAGDFISRILEREPNSRMNLTQALQHPFIQNEYIRRLQSEKGGEIDFADFNKL</sequence>
<dbReference type="SUPFAM" id="SSF56112">
    <property type="entry name" value="Protein kinase-like (PK-like)"/>
    <property type="match status" value="1"/>
</dbReference>
<dbReference type="GO" id="GO:0004674">
    <property type="term" value="F:protein serine/threonine kinase activity"/>
    <property type="evidence" value="ECO:0007669"/>
    <property type="project" value="UniProtKB-KW"/>
</dbReference>
<dbReference type="Pfam" id="PF00069">
    <property type="entry name" value="Pkinase"/>
    <property type="match status" value="1"/>
</dbReference>
<reference evidence="16" key="1">
    <citation type="journal article" date="2006" name="PLoS Biol.">
        <title>Macronuclear genome sequence of the ciliate Tetrahymena thermophila, a model eukaryote.</title>
        <authorList>
            <person name="Eisen J.A."/>
            <person name="Coyne R.S."/>
            <person name="Wu M."/>
            <person name="Wu D."/>
            <person name="Thiagarajan M."/>
            <person name="Wortman J.R."/>
            <person name="Badger J.H."/>
            <person name="Ren Q."/>
            <person name="Amedeo P."/>
            <person name="Jones K.M."/>
            <person name="Tallon L.J."/>
            <person name="Delcher A.L."/>
            <person name="Salzberg S.L."/>
            <person name="Silva J.C."/>
            <person name="Haas B.J."/>
            <person name="Majoros W.H."/>
            <person name="Farzad M."/>
            <person name="Carlton J.M."/>
            <person name="Smith R.K. Jr."/>
            <person name="Garg J."/>
            <person name="Pearlman R.E."/>
            <person name="Karrer K.M."/>
            <person name="Sun L."/>
            <person name="Manning G."/>
            <person name="Elde N.C."/>
            <person name="Turkewitz A.P."/>
            <person name="Asai D.J."/>
            <person name="Wilkes D.E."/>
            <person name="Wang Y."/>
            <person name="Cai H."/>
            <person name="Collins K."/>
            <person name="Stewart B.A."/>
            <person name="Lee S.R."/>
            <person name="Wilamowska K."/>
            <person name="Weinberg Z."/>
            <person name="Ruzzo W.L."/>
            <person name="Wloga D."/>
            <person name="Gaertig J."/>
            <person name="Frankel J."/>
            <person name="Tsao C.-C."/>
            <person name="Gorovsky M.A."/>
            <person name="Keeling P.J."/>
            <person name="Waller R.F."/>
            <person name="Patron N.J."/>
            <person name="Cherry J.M."/>
            <person name="Stover N.A."/>
            <person name="Krieger C.J."/>
            <person name="del Toro C."/>
            <person name="Ryder H.F."/>
            <person name="Williamson S.C."/>
            <person name="Barbeau R.A."/>
            <person name="Hamilton E.P."/>
            <person name="Orias E."/>
        </authorList>
    </citation>
    <scope>NUCLEOTIDE SEQUENCE [LARGE SCALE GENOMIC DNA]</scope>
    <source>
        <strain evidence="16">SB210</strain>
    </source>
</reference>
<keyword evidence="2 12" id="KW-0808">Transferase</keyword>
<protein>
    <recommendedName>
        <fullName evidence="12">Aurora kinase</fullName>
        <ecNumber evidence="12">2.7.11.1</ecNumber>
    </recommendedName>
</protein>
<evidence type="ECO:0000313" key="16">
    <source>
        <dbReference type="Proteomes" id="UP000009168"/>
    </source>
</evidence>
<evidence type="ECO:0000256" key="13">
    <source>
        <dbReference type="SAM" id="MobiDB-lite"/>
    </source>
</evidence>
<evidence type="ECO:0000256" key="2">
    <source>
        <dbReference type="ARBA" id="ARBA00022679"/>
    </source>
</evidence>
<evidence type="ECO:0000256" key="12">
    <source>
        <dbReference type="RuleBase" id="RU367134"/>
    </source>
</evidence>
<dbReference type="Proteomes" id="UP000009168">
    <property type="component" value="Unassembled WGS sequence"/>
</dbReference>
<dbReference type="HOGENOM" id="CLU_255822_0_0_1"/>
<dbReference type="PROSITE" id="PS00107">
    <property type="entry name" value="PROTEIN_KINASE_ATP"/>
    <property type="match status" value="1"/>
</dbReference>
<feature type="compositionally biased region" description="Low complexity" evidence="13">
    <location>
        <begin position="598"/>
        <end position="619"/>
    </location>
</feature>
<keyword evidence="3 9" id="KW-0547">Nucleotide-binding</keyword>
<dbReference type="OMA" id="ISHEANQ"/>
<feature type="compositionally biased region" description="Polar residues" evidence="13">
    <location>
        <begin position="729"/>
        <end position="743"/>
    </location>
</feature>
<dbReference type="InterPro" id="IPR000719">
    <property type="entry name" value="Prot_kinase_dom"/>
</dbReference>
<evidence type="ECO:0000259" key="14">
    <source>
        <dbReference type="PROSITE" id="PS50011"/>
    </source>
</evidence>
<keyword evidence="4 12" id="KW-0418">Kinase</keyword>
<comment type="catalytic activity">
    <reaction evidence="7 12">
        <text>L-seryl-[protein] + ATP = O-phospho-L-seryl-[protein] + ADP + H(+)</text>
        <dbReference type="Rhea" id="RHEA:17989"/>
        <dbReference type="Rhea" id="RHEA-COMP:9863"/>
        <dbReference type="Rhea" id="RHEA-COMP:11604"/>
        <dbReference type="ChEBI" id="CHEBI:15378"/>
        <dbReference type="ChEBI" id="CHEBI:29999"/>
        <dbReference type="ChEBI" id="CHEBI:30616"/>
        <dbReference type="ChEBI" id="CHEBI:83421"/>
        <dbReference type="ChEBI" id="CHEBI:456216"/>
        <dbReference type="EC" id="2.7.11.1"/>
    </reaction>
</comment>
<feature type="region of interest" description="Disordered" evidence="13">
    <location>
        <begin position="727"/>
        <end position="764"/>
    </location>
</feature>
<evidence type="ECO:0000256" key="7">
    <source>
        <dbReference type="ARBA" id="ARBA00048679"/>
    </source>
</evidence>
<keyword evidence="16" id="KW-1185">Reference proteome</keyword>
<feature type="compositionally biased region" description="Polar residues" evidence="13">
    <location>
        <begin position="533"/>
        <end position="543"/>
    </location>
</feature>
<feature type="domain" description="Protein kinase" evidence="14">
    <location>
        <begin position="1102"/>
        <end position="1354"/>
    </location>
</feature>
<feature type="binding site" evidence="9">
    <location>
        <begin position="1231"/>
        <end position="1232"/>
    </location>
    <ligand>
        <name>ATP</name>
        <dbReference type="ChEBI" id="CHEBI:30616"/>
    </ligand>
</feature>
<evidence type="ECO:0000256" key="8">
    <source>
        <dbReference type="PIRSR" id="PIRSR630616-1"/>
    </source>
</evidence>
<dbReference type="Gene3D" id="1.10.510.10">
    <property type="entry name" value="Transferase(Phosphotransferase) domain 1"/>
    <property type="match status" value="1"/>
</dbReference>
<feature type="compositionally biased region" description="Polar residues" evidence="13">
    <location>
        <begin position="149"/>
        <end position="159"/>
    </location>
</feature>
<dbReference type="InterPro" id="IPR011009">
    <property type="entry name" value="Kinase-like_dom_sf"/>
</dbReference>
<dbReference type="OrthoDB" id="345735at2759"/>
<feature type="compositionally biased region" description="Basic and acidic residues" evidence="13">
    <location>
        <begin position="744"/>
        <end position="763"/>
    </location>
</feature>
<name>Q24FU4_TETTS</name>
<feature type="region of interest" description="Disordered" evidence="13">
    <location>
        <begin position="509"/>
        <end position="629"/>
    </location>
</feature>
<feature type="cross-link" description="Glycyl lysine isopeptide (Lys-Gly) (interchain with G-Cter in SUMO2)" evidence="10">
    <location>
        <position position="1229"/>
    </location>
</feature>
<dbReference type="FunFam" id="3.30.200.20:FF:000042">
    <property type="entry name" value="Aurora kinase A"/>
    <property type="match status" value="1"/>
</dbReference>
<dbReference type="eggNOG" id="KOG0580">
    <property type="taxonomic scope" value="Eukaryota"/>
</dbReference>
<dbReference type="PROSITE" id="PS00108">
    <property type="entry name" value="PROTEIN_KINASE_ST"/>
    <property type="match status" value="1"/>
</dbReference>
<keyword evidence="1 12" id="KW-0723">Serine/threonine-protein kinase</keyword>
<dbReference type="InterPro" id="IPR030616">
    <property type="entry name" value="Aur-like"/>
</dbReference>
<feature type="compositionally biased region" description="Low complexity" evidence="13">
    <location>
        <begin position="936"/>
        <end position="952"/>
    </location>
</feature>
<evidence type="ECO:0000313" key="15">
    <source>
        <dbReference type="EMBL" id="EAS06666.1"/>
    </source>
</evidence>
<evidence type="ECO:0000256" key="11">
    <source>
        <dbReference type="PROSITE-ProRule" id="PRU10141"/>
    </source>
</evidence>
<dbReference type="KEGG" id="tet:TTHERM_00941510"/>
<dbReference type="SMART" id="SM00220">
    <property type="entry name" value="S_TKc"/>
    <property type="match status" value="1"/>
</dbReference>
<dbReference type="InterPro" id="IPR017441">
    <property type="entry name" value="Protein_kinase_ATP_BS"/>
</dbReference>
<dbReference type="RefSeq" id="XP_001026911.1">
    <property type="nucleotide sequence ID" value="XM_001026911.1"/>
</dbReference>
<evidence type="ECO:0000256" key="6">
    <source>
        <dbReference type="ARBA" id="ARBA00047899"/>
    </source>
</evidence>
<evidence type="ECO:0000256" key="3">
    <source>
        <dbReference type="ARBA" id="ARBA00022741"/>
    </source>
</evidence>
<dbReference type="EC" id="2.7.11.1" evidence="12"/>
<dbReference type="STRING" id="312017.Q24FU4"/>
<feature type="active site" description="Proton acceptor" evidence="8">
    <location>
        <position position="1227"/>
    </location>
</feature>
<evidence type="ECO:0000256" key="1">
    <source>
        <dbReference type="ARBA" id="ARBA00022527"/>
    </source>
</evidence>